<dbReference type="EMBL" id="MSTR01000007">
    <property type="protein sequence ID" value="ONN43114.1"/>
    <property type="molecule type" value="Genomic_DNA"/>
</dbReference>
<dbReference type="AlphaFoldDB" id="A0A1V2UID4"/>
<proteinExistence type="predicted"/>
<accession>A0A1V2UID4</accession>
<comment type="caution">
    <text evidence="2">The sequence shown here is derived from an EMBL/GenBank/DDBJ whole genome shotgun (WGS) entry which is preliminary data.</text>
</comment>
<feature type="compositionally biased region" description="Basic and acidic residues" evidence="1">
    <location>
        <begin position="99"/>
        <end position="110"/>
    </location>
</feature>
<reference evidence="2 3" key="1">
    <citation type="submission" date="2016-12" db="EMBL/GenBank/DDBJ databases">
        <authorList>
            <person name="Song W.-J."/>
            <person name="Kurnit D.M."/>
        </authorList>
    </citation>
    <scope>NUCLEOTIDE SEQUENCE [LARGE SCALE GENOMIC DNA]</scope>
    <source>
        <strain evidence="2 3">CGB1038-1_S1</strain>
    </source>
</reference>
<gene>
    <name evidence="2" type="ORF">BTN92_08585</name>
</gene>
<dbReference type="Proteomes" id="UP000189299">
    <property type="component" value="Unassembled WGS sequence"/>
</dbReference>
<sequence>MKKLFEKFKRMNHGRRESEEKNKGWKKSNEEFIYLSQPMDNGQIKPVTQQQKNMQDFLQIGAACVQLRKRPEQNGQALREILKKVELNSHSKKSSSHVSVKEHKTSHLCR</sequence>
<evidence type="ECO:0000313" key="3">
    <source>
        <dbReference type="Proteomes" id="UP000189299"/>
    </source>
</evidence>
<evidence type="ECO:0000256" key="1">
    <source>
        <dbReference type="SAM" id="MobiDB-lite"/>
    </source>
</evidence>
<evidence type="ECO:0000313" key="2">
    <source>
        <dbReference type="EMBL" id="ONN43114.1"/>
    </source>
</evidence>
<protein>
    <submittedName>
        <fullName evidence="2">Uncharacterized protein</fullName>
    </submittedName>
</protein>
<name>A0A1V2UID4_ENTMU</name>
<dbReference type="RefSeq" id="WP_077151611.1">
    <property type="nucleotide sequence ID" value="NZ_CABMMO010000007.1"/>
</dbReference>
<organism evidence="2 3">
    <name type="scientific">Enterococcus mundtii</name>
    <dbReference type="NCBI Taxonomy" id="53346"/>
    <lineage>
        <taxon>Bacteria</taxon>
        <taxon>Bacillati</taxon>
        <taxon>Bacillota</taxon>
        <taxon>Bacilli</taxon>
        <taxon>Lactobacillales</taxon>
        <taxon>Enterococcaceae</taxon>
        <taxon>Enterococcus</taxon>
    </lineage>
</organism>
<feature type="region of interest" description="Disordered" evidence="1">
    <location>
        <begin position="88"/>
        <end position="110"/>
    </location>
</feature>
<feature type="region of interest" description="Disordered" evidence="1">
    <location>
        <begin position="1"/>
        <end position="24"/>
    </location>
</feature>